<dbReference type="AlphaFoldDB" id="F6HEW7"/>
<dbReference type="HOGENOM" id="CLU_2324903_0_0_1"/>
<evidence type="ECO:0000313" key="3">
    <source>
        <dbReference type="Proteomes" id="UP000009183"/>
    </source>
</evidence>
<dbReference type="EMBL" id="FN595752">
    <property type="protein sequence ID" value="CCB50912.1"/>
    <property type="molecule type" value="Genomic_DNA"/>
</dbReference>
<reference evidence="3" key="1">
    <citation type="journal article" date="2007" name="Nature">
        <title>The grapevine genome sequence suggests ancestral hexaploidization in major angiosperm phyla.</title>
        <authorList>
            <consortium name="The French-Italian Public Consortium for Grapevine Genome Characterization."/>
            <person name="Jaillon O."/>
            <person name="Aury J.-M."/>
            <person name="Noel B."/>
            <person name="Policriti A."/>
            <person name="Clepet C."/>
            <person name="Casagrande A."/>
            <person name="Choisne N."/>
            <person name="Aubourg S."/>
            <person name="Vitulo N."/>
            <person name="Jubin C."/>
            <person name="Vezzi A."/>
            <person name="Legeai F."/>
            <person name="Hugueney P."/>
            <person name="Dasilva C."/>
            <person name="Horner D."/>
            <person name="Mica E."/>
            <person name="Jublot D."/>
            <person name="Poulain J."/>
            <person name="Bruyere C."/>
            <person name="Billault A."/>
            <person name="Segurens B."/>
            <person name="Gouyvenoux M."/>
            <person name="Ugarte E."/>
            <person name="Cattonaro F."/>
            <person name="Anthouard V."/>
            <person name="Vico V."/>
            <person name="Del Fabbro C."/>
            <person name="Alaux M."/>
            <person name="Di Gaspero G."/>
            <person name="Dumas V."/>
            <person name="Felice N."/>
            <person name="Paillard S."/>
            <person name="Juman I."/>
            <person name="Moroldo M."/>
            <person name="Scalabrin S."/>
            <person name="Canaguier A."/>
            <person name="Le Clainche I."/>
            <person name="Malacrida G."/>
            <person name="Durand E."/>
            <person name="Pesole G."/>
            <person name="Laucou V."/>
            <person name="Chatelet P."/>
            <person name="Merdinoglu D."/>
            <person name="Delledonne M."/>
            <person name="Pezzotti M."/>
            <person name="Lecharny A."/>
            <person name="Scarpelli C."/>
            <person name="Artiguenave F."/>
            <person name="Pe M.E."/>
            <person name="Valle G."/>
            <person name="Morgante M."/>
            <person name="Caboche M."/>
            <person name="Adam-Blondon A.-F."/>
            <person name="Weissenbach J."/>
            <person name="Quetier F."/>
            <person name="Wincker P."/>
        </authorList>
    </citation>
    <scope>NUCLEOTIDE SEQUENCE [LARGE SCALE GENOMIC DNA]</scope>
    <source>
        <strain evidence="3">cv. Pinot noir / PN40024</strain>
    </source>
</reference>
<keyword evidence="1" id="KW-1133">Transmembrane helix</keyword>
<dbReference type="InParanoid" id="F6HEW7"/>
<evidence type="ECO:0000313" key="2">
    <source>
        <dbReference type="EMBL" id="CCB50912.1"/>
    </source>
</evidence>
<keyword evidence="3" id="KW-1185">Reference proteome</keyword>
<dbReference type="eggNOG" id="ENOG502SASP">
    <property type="taxonomic scope" value="Eukaryota"/>
</dbReference>
<dbReference type="PANTHER" id="PTHR37184">
    <property type="entry name" value="CLAVATA3/ESR (CLE)-RELATED PROTEIN 27"/>
    <property type="match status" value="1"/>
</dbReference>
<keyword evidence="1" id="KW-0472">Membrane</keyword>
<dbReference type="Proteomes" id="UP000009183">
    <property type="component" value="Chromosome 1"/>
</dbReference>
<organism evidence="2 3">
    <name type="scientific">Vitis vinifera</name>
    <name type="common">Grape</name>
    <dbReference type="NCBI Taxonomy" id="29760"/>
    <lineage>
        <taxon>Eukaryota</taxon>
        <taxon>Viridiplantae</taxon>
        <taxon>Streptophyta</taxon>
        <taxon>Embryophyta</taxon>
        <taxon>Tracheophyta</taxon>
        <taxon>Spermatophyta</taxon>
        <taxon>Magnoliopsida</taxon>
        <taxon>eudicotyledons</taxon>
        <taxon>Gunneridae</taxon>
        <taxon>Pentapetalae</taxon>
        <taxon>rosids</taxon>
        <taxon>Vitales</taxon>
        <taxon>Vitaceae</taxon>
        <taxon>Viteae</taxon>
        <taxon>Vitis</taxon>
    </lineage>
</organism>
<gene>
    <name evidence="2" type="ordered locus">VIT_01s0011g03550</name>
</gene>
<dbReference type="PaxDb" id="29760-VIT_01s0011g03550.t01"/>
<sequence>MSFASGRRIMFSSLVVLLIISLLHIWLCCDCQAGAMRIFPGNGVGEEKGRHQMKARKSNEDLFRKFFNGRAFAFNRTAKGFDESKRRVPSCPDPLHNK</sequence>
<protein>
    <recommendedName>
        <fullName evidence="4">CLAVATA3/ESR (CLE)-related protein 27</fullName>
    </recommendedName>
</protein>
<evidence type="ECO:0000256" key="1">
    <source>
        <dbReference type="SAM" id="Phobius"/>
    </source>
</evidence>
<dbReference type="FunCoup" id="F6HEW7">
    <property type="interactions" value="23"/>
</dbReference>
<dbReference type="OrthoDB" id="1298458at2759"/>
<name>F6HEW7_VITVI</name>
<evidence type="ECO:0008006" key="4">
    <source>
        <dbReference type="Google" id="ProtNLM"/>
    </source>
</evidence>
<dbReference type="PANTHER" id="PTHR37184:SF2">
    <property type="entry name" value="CLAVATA3_ESR (CLE)-RELATED PROTEIN 43"/>
    <property type="match status" value="1"/>
</dbReference>
<proteinExistence type="predicted"/>
<accession>F6HEW7</accession>
<feature type="transmembrane region" description="Helical" evidence="1">
    <location>
        <begin position="9"/>
        <end position="27"/>
    </location>
</feature>
<dbReference type="InterPro" id="IPR040274">
    <property type="entry name" value="CLE27/CLE43"/>
</dbReference>
<keyword evidence="1" id="KW-0812">Transmembrane</keyword>